<feature type="transmembrane region" description="Helical" evidence="5">
    <location>
        <begin position="104"/>
        <end position="126"/>
    </location>
</feature>
<dbReference type="InterPro" id="IPR035952">
    <property type="entry name" value="Rhomboid-like_sf"/>
</dbReference>
<keyword evidence="4 5" id="KW-0472">Membrane</keyword>
<dbReference type="PANTHER" id="PTHR13377:SF3">
    <property type="entry name" value="TRANSMEMBRANE PROTEIN 115"/>
    <property type="match status" value="1"/>
</dbReference>
<organism evidence="6 7">
    <name type="scientific">Coemansia asiatica</name>
    <dbReference type="NCBI Taxonomy" id="1052880"/>
    <lineage>
        <taxon>Eukaryota</taxon>
        <taxon>Fungi</taxon>
        <taxon>Fungi incertae sedis</taxon>
        <taxon>Zoopagomycota</taxon>
        <taxon>Kickxellomycotina</taxon>
        <taxon>Kickxellomycetes</taxon>
        <taxon>Kickxellales</taxon>
        <taxon>Kickxellaceae</taxon>
        <taxon>Coemansia</taxon>
    </lineage>
</organism>
<evidence type="ECO:0000256" key="2">
    <source>
        <dbReference type="ARBA" id="ARBA00022692"/>
    </source>
</evidence>
<dbReference type="GO" id="GO:0016020">
    <property type="term" value="C:membrane"/>
    <property type="evidence" value="ECO:0007669"/>
    <property type="project" value="UniProtKB-SubCell"/>
</dbReference>
<feature type="transmembrane region" description="Helical" evidence="5">
    <location>
        <begin position="132"/>
        <end position="152"/>
    </location>
</feature>
<keyword evidence="7" id="KW-1185">Reference proteome</keyword>
<dbReference type="SMART" id="SM01160">
    <property type="entry name" value="DUF1751"/>
    <property type="match status" value="1"/>
</dbReference>
<dbReference type="AlphaFoldDB" id="A0A9W7XFL7"/>
<evidence type="ECO:0000256" key="3">
    <source>
        <dbReference type="ARBA" id="ARBA00022989"/>
    </source>
</evidence>
<dbReference type="EMBL" id="JANBOH010000252">
    <property type="protein sequence ID" value="KAJ1643469.1"/>
    <property type="molecule type" value="Genomic_DNA"/>
</dbReference>
<dbReference type="PANTHER" id="PTHR13377">
    <property type="entry name" value="PLACENTAL PROTEIN 6"/>
    <property type="match status" value="1"/>
</dbReference>
<dbReference type="GO" id="GO:0005794">
    <property type="term" value="C:Golgi apparatus"/>
    <property type="evidence" value="ECO:0007669"/>
    <property type="project" value="TreeGrafter"/>
</dbReference>
<dbReference type="Gene3D" id="1.20.1540.10">
    <property type="entry name" value="Rhomboid-like"/>
    <property type="match status" value="1"/>
</dbReference>
<evidence type="ECO:0000256" key="5">
    <source>
        <dbReference type="SAM" id="Phobius"/>
    </source>
</evidence>
<reference evidence="6" key="1">
    <citation type="submission" date="2022-07" db="EMBL/GenBank/DDBJ databases">
        <title>Phylogenomic reconstructions and comparative analyses of Kickxellomycotina fungi.</title>
        <authorList>
            <person name="Reynolds N.K."/>
            <person name="Stajich J.E."/>
            <person name="Barry K."/>
            <person name="Grigoriev I.V."/>
            <person name="Crous P."/>
            <person name="Smith M.E."/>
        </authorList>
    </citation>
    <scope>NUCLEOTIDE SEQUENCE</scope>
    <source>
        <strain evidence="6">NBRC 105413</strain>
    </source>
</reference>
<dbReference type="InterPro" id="IPR013861">
    <property type="entry name" value="TMEM115/Pdh1/Rbl19"/>
</dbReference>
<evidence type="ECO:0000256" key="1">
    <source>
        <dbReference type="ARBA" id="ARBA00004141"/>
    </source>
</evidence>
<dbReference type="GO" id="GO:0006890">
    <property type="term" value="P:retrograde vesicle-mediated transport, Golgi to endoplasmic reticulum"/>
    <property type="evidence" value="ECO:0007669"/>
    <property type="project" value="InterPro"/>
</dbReference>
<name>A0A9W7XFL7_9FUNG</name>
<keyword evidence="3 5" id="KW-1133">Transmembrane helix</keyword>
<accession>A0A9W7XFL7</accession>
<comment type="subcellular location">
    <subcellularLocation>
        <location evidence="1">Membrane</location>
        <topology evidence="1">Multi-pass membrane protein</topology>
    </subcellularLocation>
</comment>
<evidence type="ECO:0000313" key="6">
    <source>
        <dbReference type="EMBL" id="KAJ1643469.1"/>
    </source>
</evidence>
<feature type="transmembrane region" description="Helical" evidence="5">
    <location>
        <begin position="196"/>
        <end position="213"/>
    </location>
</feature>
<evidence type="ECO:0000313" key="7">
    <source>
        <dbReference type="Proteomes" id="UP001145021"/>
    </source>
</evidence>
<protein>
    <submittedName>
        <fullName evidence="6">Uncharacterized protein</fullName>
    </submittedName>
</protein>
<comment type="caution">
    <text evidence="6">The sequence shown here is derived from an EMBL/GenBank/DDBJ whole genome shotgun (WGS) entry which is preliminary data.</text>
</comment>
<dbReference type="Pfam" id="PF08551">
    <property type="entry name" value="DUF1751"/>
    <property type="match status" value="1"/>
</dbReference>
<feature type="transmembrane region" description="Helical" evidence="5">
    <location>
        <begin position="61"/>
        <end position="92"/>
    </location>
</feature>
<evidence type="ECO:0000256" key="4">
    <source>
        <dbReference type="ARBA" id="ARBA00023136"/>
    </source>
</evidence>
<keyword evidence="2 5" id="KW-0812">Transmembrane</keyword>
<proteinExistence type="predicted"/>
<dbReference type="SUPFAM" id="SSF144091">
    <property type="entry name" value="Rhomboid-like"/>
    <property type="match status" value="1"/>
</dbReference>
<gene>
    <name evidence="6" type="ORF">LPJ64_004757</name>
</gene>
<dbReference type="Proteomes" id="UP001145021">
    <property type="component" value="Unassembled WGS sequence"/>
</dbReference>
<sequence length="331" mass="35369">MASVVAHMRSLPPATKAVMAATSALSLGTMLVRYRGAADTSDWTTDAGRYVQARPGLLLSYPWTILTTSFVEPGIVLLVYGLGMLATVGGFLEQQWGTRGYVNFLLVLAVAPTITASLAVFILHLVRGTSDVLYTTTVSGLAGILAGFTVGLKQLAPDYTVKLFRGSFGFRVNDLPGFYTLVFPIVFTLMGDLGGVLLVNVGFFEAFVYLRFFKRTGSVRGDRSEAFAFSSFFPEFVQPVVRRVSTAVYSAAVACRVITSEEGYQQAIDLEAVGPVSPDAEPVASGPVQFAELDAVVASDGPSLTEDSDAERRRALATKALDMRLGSSSVP</sequence>
<feature type="transmembrane region" description="Helical" evidence="5">
    <location>
        <begin position="172"/>
        <end position="190"/>
    </location>
</feature>